<dbReference type="Proteomes" id="UP001152024">
    <property type="component" value="Unassembled WGS sequence"/>
</dbReference>
<proteinExistence type="predicted"/>
<gene>
    <name evidence="1" type="ORF">NW768_010264</name>
</gene>
<comment type="caution">
    <text evidence="1">The sequence shown here is derived from an EMBL/GenBank/DDBJ whole genome shotgun (WGS) entry which is preliminary data.</text>
</comment>
<sequence>MSEVIAEDLVGASLKAFAKGAGEEGVNEICSTLMGSFFGGGDTSSAAADEKILDQLSQIMSSLTQVQDSLQQIEQAVAQVALDVVATEVVKAKSIITSRYDSYFDVLNGLAAAVEAKDVNSLPLWRQRLVDECTQVKNEIPGNLDLIHAFIVDPESDFLKKLATASITPGIDIVDFYHKVKLPLLNIAMAEIKGIHLLQFAGTASKDPGVNFPDAEDAIQRALSHLELQDQALVSAIGAETYGFVSAILTAYPKPAPVCISPAETRGLTFGNQYGDSTWYGSENAQLWHVEPANDGPIVTNGSKANAFRLLHVDSKKYLSHEAQPLVSSFIPFQYYSLTAVDSSADAAIWNFRLTPDHKFFIQSQAYPDTYLSSLIDQGDDDQNLHYVYLRNSHYYGDAAENVANTQVFVGNAYQGSVNDFWPGNVTEMHDGEYLIPGSYLYDNHQTYSFGFKDNKLGVWDIKTNIWKWDFGIVVGMTRNYYLRFSGSGVLTLYHRSDVLRSWGPPNRGGTNYVMGVSYGGSLLIETGDGMYGQWSSDKPDMV</sequence>
<evidence type="ECO:0008006" key="3">
    <source>
        <dbReference type="Google" id="ProtNLM"/>
    </source>
</evidence>
<protein>
    <recommendedName>
        <fullName evidence="3">Bulb-type lectin domain-containing protein</fullName>
    </recommendedName>
</protein>
<organism evidence="1 2">
    <name type="scientific">Fusarium equiseti</name>
    <name type="common">Fusarium scirpi</name>
    <dbReference type="NCBI Taxonomy" id="61235"/>
    <lineage>
        <taxon>Eukaryota</taxon>
        <taxon>Fungi</taxon>
        <taxon>Dikarya</taxon>
        <taxon>Ascomycota</taxon>
        <taxon>Pezizomycotina</taxon>
        <taxon>Sordariomycetes</taxon>
        <taxon>Hypocreomycetidae</taxon>
        <taxon>Hypocreales</taxon>
        <taxon>Nectriaceae</taxon>
        <taxon>Fusarium</taxon>
        <taxon>Fusarium incarnatum-equiseti species complex</taxon>
    </lineage>
</organism>
<accession>A0ABQ8R156</accession>
<evidence type="ECO:0000313" key="1">
    <source>
        <dbReference type="EMBL" id="KAJ4122819.1"/>
    </source>
</evidence>
<evidence type="ECO:0000313" key="2">
    <source>
        <dbReference type="Proteomes" id="UP001152024"/>
    </source>
</evidence>
<name>A0ABQ8R156_FUSEQ</name>
<keyword evidence="2" id="KW-1185">Reference proteome</keyword>
<reference evidence="1" key="1">
    <citation type="submission" date="2022-09" db="EMBL/GenBank/DDBJ databases">
        <title>Fusarium specimens isolated from Avocado Roots.</title>
        <authorList>
            <person name="Stajich J."/>
            <person name="Roper C."/>
            <person name="Heimlech-Rivalta G."/>
        </authorList>
    </citation>
    <scope>NUCLEOTIDE SEQUENCE</scope>
    <source>
        <strain evidence="1">CF00095</strain>
    </source>
</reference>
<dbReference type="EMBL" id="JAOQBH010000019">
    <property type="protein sequence ID" value="KAJ4122819.1"/>
    <property type="molecule type" value="Genomic_DNA"/>
</dbReference>